<reference evidence="1 2" key="1">
    <citation type="submission" date="2014-06" db="EMBL/GenBank/DDBJ databases">
        <authorList>
            <person name="Ngugi D.K."/>
            <person name="Blom J."/>
            <person name="Alam I."/>
            <person name="Rashid M."/>
            <person name="Ba Alawi W."/>
            <person name="Zhang G."/>
            <person name="Hikmawan T."/>
            <person name="Guan Y."/>
            <person name="Antunes A."/>
            <person name="Siam R."/>
            <person name="ElDorry H."/>
            <person name="Bajic V."/>
            <person name="Stingl U."/>
        </authorList>
    </citation>
    <scope>NUCLEOTIDE SEQUENCE [LARGE SCALE GENOMIC DNA]</scope>
    <source>
        <strain evidence="1">SCGC AAA799-N04</strain>
    </source>
</reference>
<name>A0A081RMY0_9ARCH</name>
<sequence>MEWELSKGVLESMSECPKCGGDDIAMILWGTPKFSSELKDKVKQKKIILGGCEVSRNNPELECNDCGFRFSK</sequence>
<dbReference type="EMBL" id="JOKN01000016">
    <property type="protein sequence ID" value="KEQ56553.1"/>
    <property type="molecule type" value="Genomic_DNA"/>
</dbReference>
<dbReference type="Proteomes" id="UP000028059">
    <property type="component" value="Unassembled WGS sequence"/>
</dbReference>
<protein>
    <submittedName>
        <fullName evidence="1">Uncharacterized protein</fullName>
    </submittedName>
</protein>
<evidence type="ECO:0000313" key="1">
    <source>
        <dbReference type="EMBL" id="KEQ56553.1"/>
    </source>
</evidence>
<gene>
    <name evidence="1" type="ORF">AAA799N04_01045</name>
</gene>
<keyword evidence="2" id="KW-1185">Reference proteome</keyword>
<proteinExistence type="predicted"/>
<accession>A0A081RMY0</accession>
<organism evidence="1 2">
    <name type="scientific">Marine Group I thaumarchaeote SCGC AAA799-N04</name>
    <dbReference type="NCBI Taxonomy" id="1502293"/>
    <lineage>
        <taxon>Archaea</taxon>
        <taxon>Nitrososphaerota</taxon>
        <taxon>Marine Group I</taxon>
    </lineage>
</organism>
<comment type="caution">
    <text evidence="1">The sequence shown here is derived from an EMBL/GenBank/DDBJ whole genome shotgun (WGS) entry which is preliminary data.</text>
</comment>
<evidence type="ECO:0000313" key="2">
    <source>
        <dbReference type="Proteomes" id="UP000028059"/>
    </source>
</evidence>
<dbReference type="AlphaFoldDB" id="A0A081RMY0"/>